<comment type="caution">
    <text evidence="7">The sequence shown here is derived from an EMBL/GenBank/DDBJ whole genome shotgun (WGS) entry which is preliminary data.</text>
</comment>
<name>A0A2V1P164_9RHOB</name>
<feature type="transmembrane region" description="Helical" evidence="6">
    <location>
        <begin position="174"/>
        <end position="192"/>
    </location>
</feature>
<proteinExistence type="predicted"/>
<evidence type="ECO:0000256" key="5">
    <source>
        <dbReference type="ARBA" id="ARBA00023136"/>
    </source>
</evidence>
<evidence type="ECO:0000313" key="8">
    <source>
        <dbReference type="Proteomes" id="UP000245293"/>
    </source>
</evidence>
<dbReference type="PANTHER" id="PTHR30213:SF0">
    <property type="entry name" value="UPF0761 MEMBRANE PROTEIN YIHY"/>
    <property type="match status" value="1"/>
</dbReference>
<dbReference type="Pfam" id="PF03631">
    <property type="entry name" value="Virul_fac_BrkB"/>
    <property type="match status" value="1"/>
</dbReference>
<dbReference type="InterPro" id="IPR017039">
    <property type="entry name" value="Virul_fac_BrkB"/>
</dbReference>
<keyword evidence="5 6" id="KW-0472">Membrane</keyword>
<dbReference type="EMBL" id="QETF01000026">
    <property type="protein sequence ID" value="PWG15684.1"/>
    <property type="molecule type" value="Genomic_DNA"/>
</dbReference>
<evidence type="ECO:0000256" key="2">
    <source>
        <dbReference type="ARBA" id="ARBA00022475"/>
    </source>
</evidence>
<keyword evidence="2" id="KW-1003">Cell membrane</keyword>
<dbReference type="NCBIfam" id="TIGR00765">
    <property type="entry name" value="yihY_not_rbn"/>
    <property type="match status" value="1"/>
</dbReference>
<accession>A0A2V1P164</accession>
<reference evidence="8" key="1">
    <citation type="submission" date="2018-05" db="EMBL/GenBank/DDBJ databases">
        <authorList>
            <person name="Du Z."/>
            <person name="Wang X."/>
        </authorList>
    </citation>
    <scope>NUCLEOTIDE SEQUENCE [LARGE SCALE GENOMIC DNA]</scope>
    <source>
        <strain evidence="8">WDS4C29</strain>
    </source>
</reference>
<dbReference type="OrthoDB" id="9781030at2"/>
<keyword evidence="4 6" id="KW-1133">Transmembrane helix</keyword>
<protein>
    <submittedName>
        <fullName evidence="7">YihY/virulence factor BrkB family protein</fullName>
    </submittedName>
</protein>
<dbReference type="PANTHER" id="PTHR30213">
    <property type="entry name" value="INNER MEMBRANE PROTEIN YHJD"/>
    <property type="match status" value="1"/>
</dbReference>
<dbReference type="AlphaFoldDB" id="A0A2V1P164"/>
<dbReference type="PIRSF" id="PIRSF035875">
    <property type="entry name" value="RNase_BN"/>
    <property type="match status" value="1"/>
</dbReference>
<dbReference type="GO" id="GO:0005886">
    <property type="term" value="C:plasma membrane"/>
    <property type="evidence" value="ECO:0007669"/>
    <property type="project" value="UniProtKB-SubCell"/>
</dbReference>
<feature type="transmembrane region" description="Helical" evidence="6">
    <location>
        <begin position="21"/>
        <end position="50"/>
    </location>
</feature>
<evidence type="ECO:0000256" key="6">
    <source>
        <dbReference type="SAM" id="Phobius"/>
    </source>
</evidence>
<dbReference type="Proteomes" id="UP000245293">
    <property type="component" value="Unassembled WGS sequence"/>
</dbReference>
<feature type="transmembrane region" description="Helical" evidence="6">
    <location>
        <begin position="132"/>
        <end position="154"/>
    </location>
</feature>
<keyword evidence="3 6" id="KW-0812">Transmembrane</keyword>
<sequence length="278" mass="29506">MVRLGWTQLRQGLAYADEKNASLISAGVAFYALFAIFPGIAATISLFGLLADPGVVAEQLELMRDFIPPGAFALFQSQIDRLLGAGGTTLGWTTVLSIGVALWSARAGVAALMRGLNAIFGRPNRGGLRHTFVALLLTGALVGIAIVALLLVVVTPILLKFVPVVGGLAWTLEILRWAVAIAVLVFGLGLLYRYGPNARGERLAWFTPGAGVVVVCWFAMSALFSVYVANFSNYNEVYGSIGAVVALLMWFYLSAYLVLLGAALNMALRNRGANGPAK</sequence>
<feature type="transmembrane region" description="Helical" evidence="6">
    <location>
        <begin position="204"/>
        <end position="229"/>
    </location>
</feature>
<keyword evidence="8" id="KW-1185">Reference proteome</keyword>
<comment type="subcellular location">
    <subcellularLocation>
        <location evidence="1">Cell membrane</location>
        <topology evidence="1">Multi-pass membrane protein</topology>
    </subcellularLocation>
</comment>
<evidence type="ECO:0000313" key="7">
    <source>
        <dbReference type="EMBL" id="PWG15684.1"/>
    </source>
</evidence>
<dbReference type="RefSeq" id="WP_109389960.1">
    <property type="nucleotide sequence ID" value="NZ_QETF01000026.1"/>
</dbReference>
<organism evidence="7 8">
    <name type="scientific">Salibaculum griseiflavum</name>
    <dbReference type="NCBI Taxonomy" id="1914409"/>
    <lineage>
        <taxon>Bacteria</taxon>
        <taxon>Pseudomonadati</taxon>
        <taxon>Pseudomonadota</taxon>
        <taxon>Alphaproteobacteria</taxon>
        <taxon>Rhodobacterales</taxon>
        <taxon>Roseobacteraceae</taxon>
        <taxon>Salibaculum</taxon>
    </lineage>
</organism>
<evidence type="ECO:0000256" key="3">
    <source>
        <dbReference type="ARBA" id="ARBA00022692"/>
    </source>
</evidence>
<evidence type="ECO:0000256" key="1">
    <source>
        <dbReference type="ARBA" id="ARBA00004651"/>
    </source>
</evidence>
<gene>
    <name evidence="7" type="ORF">DFK10_15575</name>
</gene>
<feature type="transmembrane region" description="Helical" evidence="6">
    <location>
        <begin position="90"/>
        <end position="112"/>
    </location>
</feature>
<evidence type="ECO:0000256" key="4">
    <source>
        <dbReference type="ARBA" id="ARBA00022989"/>
    </source>
</evidence>
<feature type="transmembrane region" description="Helical" evidence="6">
    <location>
        <begin position="241"/>
        <end position="268"/>
    </location>
</feature>